<reference evidence="1 2" key="1">
    <citation type="journal article" date="2016" name="ISME J.">
        <title>Chasing the elusive Euryarchaeota class WSA2: genomes reveal a uniquely fastidious methyl-reducing methanogen.</title>
        <authorList>
            <person name="Nobu M.K."/>
            <person name="Narihiro T."/>
            <person name="Kuroda K."/>
            <person name="Mei R."/>
            <person name="Liu W.T."/>
        </authorList>
    </citation>
    <scope>NUCLEOTIDE SEQUENCE [LARGE SCALE GENOMIC DNA]</scope>
    <source>
        <strain evidence="1">U1lsi0528_Bin055</strain>
    </source>
</reference>
<comment type="caution">
    <text evidence="1">The sequence shown here is derived from an EMBL/GenBank/DDBJ whole genome shotgun (WGS) entry which is preliminary data.</text>
</comment>
<evidence type="ECO:0000313" key="2">
    <source>
        <dbReference type="Proteomes" id="UP000075398"/>
    </source>
</evidence>
<protein>
    <submittedName>
        <fullName evidence="1">Uncharacterized protein</fullName>
    </submittedName>
</protein>
<dbReference type="EMBL" id="LNGC01000001">
    <property type="protein sequence ID" value="KYC53838.1"/>
    <property type="molecule type" value="Genomic_DNA"/>
</dbReference>
<name>A0A150J9T2_9EURY</name>
<dbReference type="AlphaFoldDB" id="A0A150J9T2"/>
<dbReference type="Proteomes" id="UP000075398">
    <property type="component" value="Unassembled WGS sequence"/>
</dbReference>
<gene>
    <name evidence="1" type="ORF">AMQ22_00037</name>
</gene>
<sequence length="64" mass="7779">MFLFNFFTLEKRYFQNKEQPWTFKGFLVNIVFDYYSGSLLGIEIYPGFIYLNILFKEFEIKRGG</sequence>
<accession>A0A150J9T2</accession>
<evidence type="ECO:0000313" key="1">
    <source>
        <dbReference type="EMBL" id="KYC53838.1"/>
    </source>
</evidence>
<proteinExistence type="predicted"/>
<organism evidence="1 2">
    <name type="scientific">Candidatus Methanofastidiosum methylothiophilum</name>
    <dbReference type="NCBI Taxonomy" id="1705564"/>
    <lineage>
        <taxon>Archaea</taxon>
        <taxon>Methanobacteriati</taxon>
        <taxon>Methanobacteriota</taxon>
        <taxon>Stenosarchaea group</taxon>
        <taxon>Candidatus Methanofastidiosia</taxon>
        <taxon>Candidatus Methanofastidiosales</taxon>
        <taxon>Candidatus Methanofastidiosaceae</taxon>
        <taxon>Candidatus Methanofastidiosum</taxon>
    </lineage>
</organism>